<name>A0A0K0EUV9_STRVS</name>
<feature type="signal peptide" evidence="2">
    <location>
        <begin position="1"/>
        <end position="27"/>
    </location>
</feature>
<feature type="compositionally biased region" description="Low complexity" evidence="1">
    <location>
        <begin position="66"/>
        <end position="79"/>
    </location>
</feature>
<reference evidence="3" key="1">
    <citation type="submission" date="2014-07" db="EMBL/GenBank/DDBJ databases">
        <authorList>
            <person name="Martin A.A"/>
            <person name="De Silva N."/>
        </authorList>
    </citation>
    <scope>NUCLEOTIDE SEQUENCE</scope>
</reference>
<dbReference type="PROSITE" id="PS51257">
    <property type="entry name" value="PROKAR_LIPOPROTEIN"/>
    <property type="match status" value="1"/>
</dbReference>
<keyword evidence="2" id="KW-0732">Signal</keyword>
<accession>A0A0K0EUV9</accession>
<sequence>MKSSSRIALLAIFVAVIMACLITYGNANSTVSEPSSNGSTTPFPSVQPSDDGSVAAPVSVDKTDTSQDSSSSAATGLSYSGSNSIILSTLGAISIILGAKL</sequence>
<feature type="chain" id="PRO_5005328929" evidence="2">
    <location>
        <begin position="28"/>
        <end position="101"/>
    </location>
</feature>
<proteinExistence type="predicted"/>
<feature type="compositionally biased region" description="Polar residues" evidence="1">
    <location>
        <begin position="31"/>
        <end position="50"/>
    </location>
</feature>
<evidence type="ECO:0000256" key="2">
    <source>
        <dbReference type="SAM" id="SignalP"/>
    </source>
</evidence>
<evidence type="ECO:0000256" key="1">
    <source>
        <dbReference type="SAM" id="MobiDB-lite"/>
    </source>
</evidence>
<evidence type="ECO:0000313" key="4">
    <source>
        <dbReference type="WBParaSite" id="SVE_0030500.1"/>
    </source>
</evidence>
<dbReference type="WBParaSite" id="SVE_0030500.1">
    <property type="protein sequence ID" value="SVE_0030500.1"/>
    <property type="gene ID" value="SVE_0030500"/>
</dbReference>
<reference evidence="4" key="2">
    <citation type="submission" date="2015-08" db="UniProtKB">
        <authorList>
            <consortium name="WormBaseParasite"/>
        </authorList>
    </citation>
    <scope>IDENTIFICATION</scope>
</reference>
<organism evidence="3 4">
    <name type="scientific">Strongyloides venezuelensis</name>
    <name type="common">Threadworm</name>
    <dbReference type="NCBI Taxonomy" id="75913"/>
    <lineage>
        <taxon>Eukaryota</taxon>
        <taxon>Metazoa</taxon>
        <taxon>Ecdysozoa</taxon>
        <taxon>Nematoda</taxon>
        <taxon>Chromadorea</taxon>
        <taxon>Rhabditida</taxon>
        <taxon>Tylenchina</taxon>
        <taxon>Panagrolaimomorpha</taxon>
        <taxon>Strongyloidoidea</taxon>
        <taxon>Strongyloididae</taxon>
        <taxon>Strongyloides</taxon>
    </lineage>
</organism>
<protein>
    <submittedName>
        <fullName evidence="4">Secreted protein</fullName>
    </submittedName>
</protein>
<keyword evidence="3" id="KW-1185">Reference proteome</keyword>
<evidence type="ECO:0000313" key="3">
    <source>
        <dbReference type="Proteomes" id="UP000035680"/>
    </source>
</evidence>
<dbReference type="AlphaFoldDB" id="A0A0K0EUV9"/>
<feature type="region of interest" description="Disordered" evidence="1">
    <location>
        <begin position="31"/>
        <end position="79"/>
    </location>
</feature>
<dbReference type="Proteomes" id="UP000035680">
    <property type="component" value="Unassembled WGS sequence"/>
</dbReference>